<dbReference type="InterPro" id="IPR011009">
    <property type="entry name" value="Kinase-like_dom_sf"/>
</dbReference>
<dbReference type="EMBL" id="JAALHA020000004">
    <property type="protein sequence ID" value="MDR9895198.1"/>
    <property type="molecule type" value="Genomic_DNA"/>
</dbReference>
<dbReference type="Pfam" id="PF00069">
    <property type="entry name" value="Pkinase"/>
    <property type="match status" value="1"/>
</dbReference>
<evidence type="ECO:0000256" key="1">
    <source>
        <dbReference type="ARBA" id="ARBA00012513"/>
    </source>
</evidence>
<accession>A0AAP5I8K0</accession>
<dbReference type="GO" id="GO:0005524">
    <property type="term" value="F:ATP binding"/>
    <property type="evidence" value="ECO:0007669"/>
    <property type="project" value="UniProtKB-UniRule"/>
</dbReference>
<dbReference type="Gene3D" id="3.40.50.2300">
    <property type="match status" value="2"/>
</dbReference>
<dbReference type="SMART" id="SM00220">
    <property type="entry name" value="S_TKc"/>
    <property type="match status" value="1"/>
</dbReference>
<keyword evidence="2" id="KW-0723">Serine/threonine-protein kinase</keyword>
<dbReference type="AlphaFoldDB" id="A0AAP5I8K0"/>
<keyword evidence="11" id="KW-0812">Transmembrane</keyword>
<evidence type="ECO:0000313" key="13">
    <source>
        <dbReference type="EMBL" id="MDR9895198.1"/>
    </source>
</evidence>
<dbReference type="InterPro" id="IPR017441">
    <property type="entry name" value="Protein_kinase_ATP_BS"/>
</dbReference>
<protein>
    <recommendedName>
        <fullName evidence="1">non-specific serine/threonine protein kinase</fullName>
        <ecNumber evidence="1">2.7.11.1</ecNumber>
    </recommendedName>
</protein>
<evidence type="ECO:0000259" key="12">
    <source>
        <dbReference type="PROSITE" id="PS50011"/>
    </source>
</evidence>
<evidence type="ECO:0000256" key="7">
    <source>
        <dbReference type="ARBA" id="ARBA00047899"/>
    </source>
</evidence>
<dbReference type="SUPFAM" id="SSF56112">
    <property type="entry name" value="Protein kinase-like (PK-like)"/>
    <property type="match status" value="1"/>
</dbReference>
<feature type="compositionally biased region" description="Polar residues" evidence="10">
    <location>
        <begin position="318"/>
        <end position="332"/>
    </location>
</feature>
<evidence type="ECO:0000256" key="2">
    <source>
        <dbReference type="ARBA" id="ARBA00022527"/>
    </source>
</evidence>
<feature type="transmembrane region" description="Helical" evidence="11">
    <location>
        <begin position="374"/>
        <end position="394"/>
    </location>
</feature>
<evidence type="ECO:0000256" key="6">
    <source>
        <dbReference type="ARBA" id="ARBA00022840"/>
    </source>
</evidence>
<dbReference type="CDD" id="cd06268">
    <property type="entry name" value="PBP1_ABC_transporter_LIVBP-like"/>
    <property type="match status" value="1"/>
</dbReference>
<keyword evidence="6 9" id="KW-0067">ATP-binding</keyword>
<gene>
    <name evidence="13" type="ORF">G7B40_011555</name>
</gene>
<dbReference type="PANTHER" id="PTHR24363">
    <property type="entry name" value="SERINE/THREONINE PROTEIN KINASE"/>
    <property type="match status" value="1"/>
</dbReference>
<dbReference type="InterPro" id="IPR028082">
    <property type="entry name" value="Peripla_BP_I"/>
</dbReference>
<comment type="catalytic activity">
    <reaction evidence="8">
        <text>L-seryl-[protein] + ATP = O-phospho-L-seryl-[protein] + ADP + H(+)</text>
        <dbReference type="Rhea" id="RHEA:17989"/>
        <dbReference type="Rhea" id="RHEA-COMP:9863"/>
        <dbReference type="Rhea" id="RHEA-COMP:11604"/>
        <dbReference type="ChEBI" id="CHEBI:15378"/>
        <dbReference type="ChEBI" id="CHEBI:29999"/>
        <dbReference type="ChEBI" id="CHEBI:30616"/>
        <dbReference type="ChEBI" id="CHEBI:83421"/>
        <dbReference type="ChEBI" id="CHEBI:456216"/>
        <dbReference type="EC" id="2.7.11.1"/>
    </reaction>
</comment>
<dbReference type="CDD" id="cd14014">
    <property type="entry name" value="STKc_PknB_like"/>
    <property type="match status" value="1"/>
</dbReference>
<keyword evidence="3" id="KW-0808">Transferase</keyword>
<evidence type="ECO:0000256" key="9">
    <source>
        <dbReference type="PROSITE-ProRule" id="PRU10141"/>
    </source>
</evidence>
<dbReference type="GO" id="GO:0004674">
    <property type="term" value="F:protein serine/threonine kinase activity"/>
    <property type="evidence" value="ECO:0007669"/>
    <property type="project" value="UniProtKB-KW"/>
</dbReference>
<evidence type="ECO:0000313" key="14">
    <source>
        <dbReference type="Proteomes" id="UP000667802"/>
    </source>
</evidence>
<dbReference type="PROSITE" id="PS50011">
    <property type="entry name" value="PROTEIN_KINASE_DOM"/>
    <property type="match status" value="1"/>
</dbReference>
<comment type="catalytic activity">
    <reaction evidence="7">
        <text>L-threonyl-[protein] + ATP = O-phospho-L-threonyl-[protein] + ADP + H(+)</text>
        <dbReference type="Rhea" id="RHEA:46608"/>
        <dbReference type="Rhea" id="RHEA-COMP:11060"/>
        <dbReference type="Rhea" id="RHEA-COMP:11605"/>
        <dbReference type="ChEBI" id="CHEBI:15378"/>
        <dbReference type="ChEBI" id="CHEBI:30013"/>
        <dbReference type="ChEBI" id="CHEBI:30616"/>
        <dbReference type="ChEBI" id="CHEBI:61977"/>
        <dbReference type="ChEBI" id="CHEBI:456216"/>
        <dbReference type="EC" id="2.7.11.1"/>
    </reaction>
</comment>
<keyword evidence="5 13" id="KW-0418">Kinase</keyword>
<dbReference type="Gene3D" id="3.30.200.20">
    <property type="entry name" value="Phosphorylase Kinase, domain 1"/>
    <property type="match status" value="1"/>
</dbReference>
<dbReference type="RefSeq" id="WP_208338779.1">
    <property type="nucleotide sequence ID" value="NZ_CAWQFN010000191.1"/>
</dbReference>
<evidence type="ECO:0000256" key="8">
    <source>
        <dbReference type="ARBA" id="ARBA00048679"/>
    </source>
</evidence>
<dbReference type="PANTHER" id="PTHR24363:SF0">
    <property type="entry name" value="SERINE_THREONINE KINASE LIKE DOMAIN CONTAINING 1"/>
    <property type="match status" value="1"/>
</dbReference>
<name>A0AAP5I8K0_9CYAN</name>
<proteinExistence type="predicted"/>
<evidence type="ECO:0000256" key="10">
    <source>
        <dbReference type="SAM" id="MobiDB-lite"/>
    </source>
</evidence>
<keyword evidence="11" id="KW-1133">Transmembrane helix</keyword>
<dbReference type="EC" id="2.7.11.1" evidence="1"/>
<feature type="region of interest" description="Disordered" evidence="10">
    <location>
        <begin position="318"/>
        <end position="346"/>
    </location>
</feature>
<evidence type="ECO:0000256" key="4">
    <source>
        <dbReference type="ARBA" id="ARBA00022741"/>
    </source>
</evidence>
<keyword evidence="4 9" id="KW-0547">Nucleotide-binding</keyword>
<dbReference type="SUPFAM" id="SSF53822">
    <property type="entry name" value="Periplasmic binding protein-like I"/>
    <property type="match status" value="1"/>
</dbReference>
<feature type="binding site" evidence="9">
    <location>
        <position position="75"/>
    </location>
    <ligand>
        <name>ATP</name>
        <dbReference type="ChEBI" id="CHEBI:30616"/>
    </ligand>
</feature>
<sequence>MKVYCTHPKCSKPENEISDKEINARNETKICCNDCQMPLILQGHFVAINLLGEGGFGRTFLAKDLDFLEPNFVIKQLRLTHTSGQIFTPQELERRQNLFVREAKTLFTLRHPQIPRLFAFFSLELTDKNGLPQNFFYLVQDYIEGCNLAEELSNKPDKKFSEDEVINILKEILNILTYIHHDEGTHNEHYIHRDIKPENIMRCSRDGKLHLIDFGAVKQVVQGFEPETTSIVLDPRFAPPEQWDKKAVSPASDLYATATTCLCLLTGIRNVRGLLFNSCWRDHVKVRDHRFALVLDSMLKSEQQIRPQSATEVLNALSSTTNPDPAATTENEPNGHLSPPINPDRAKSTIILPQSWFRRFIDWISTLPRSWRSIIRFVIPFVLGIVIAVTFYYLKNVLPPDPTPPLAEDFSRGEQALISPTNLSTPECNKAYAYKEKGMRAFKEGNFKISTELFKQARKQFSSNQTKCEVDPETLIYEHNSQIAQTPANLSLPTIAVVIPIDYNDIALEILRGVAQALDEQRPQFQILIAKENIDNNTSGSQGVATYISQGNIPGDISSFEKSKILGVIGHYTSENTQIAGKTYGAEALGDEKLVLISPTSTGERELYSGNDISSKNLKNLYVFRTASSDKTAAGDLAKYMSQTLHQKDGVILYDPGSPYYSKSLATWFKHEMNDKLDFKLGDHINNCNLIIDIEANDCIKSAIKRQAKVLILFPSRATFKEVKNIIKSNSRSFEKILAGDVLYSKDTLNIREAEGMIIAVSFHVNQAKDAFKERATEIGWLRNMTWRSITSYDATQVFVKALSGNNNRKDLTRREIYDKLNDSRFSAIGAVVDVSFNEYHDRKIVNSVGILVEVKKSDSNSDEYYFDLVPQSQYNNP</sequence>
<organism evidence="13 14">
    <name type="scientific">Aetokthonos hydrillicola Thurmond2011</name>
    <dbReference type="NCBI Taxonomy" id="2712845"/>
    <lineage>
        <taxon>Bacteria</taxon>
        <taxon>Bacillati</taxon>
        <taxon>Cyanobacteriota</taxon>
        <taxon>Cyanophyceae</taxon>
        <taxon>Nostocales</taxon>
        <taxon>Hapalosiphonaceae</taxon>
        <taxon>Aetokthonos</taxon>
    </lineage>
</organism>
<feature type="domain" description="Protein kinase" evidence="12">
    <location>
        <begin position="45"/>
        <end position="341"/>
    </location>
</feature>
<evidence type="ECO:0000256" key="11">
    <source>
        <dbReference type="SAM" id="Phobius"/>
    </source>
</evidence>
<reference evidence="14" key="1">
    <citation type="journal article" date="2021" name="Science">
        <title>Hunting the eagle killer: A cyanobacterial neurotoxin causes vacuolar myelinopathy.</title>
        <authorList>
            <person name="Breinlinger S."/>
            <person name="Phillips T.J."/>
            <person name="Haram B.N."/>
            <person name="Mares J."/>
            <person name="Martinez Yerena J.A."/>
            <person name="Hrouzek P."/>
            <person name="Sobotka R."/>
            <person name="Henderson W.M."/>
            <person name="Schmieder P."/>
            <person name="Williams S.M."/>
            <person name="Lauderdale J.D."/>
            <person name="Wilde H.D."/>
            <person name="Gerrin W."/>
            <person name="Kust A."/>
            <person name="Washington J.W."/>
            <person name="Wagner C."/>
            <person name="Geier B."/>
            <person name="Liebeke M."/>
            <person name="Enke H."/>
            <person name="Niedermeyer T.H.J."/>
            <person name="Wilde S.B."/>
        </authorList>
    </citation>
    <scope>NUCLEOTIDE SEQUENCE [LARGE SCALE GENOMIC DNA]</scope>
    <source>
        <strain evidence="14">Thurmond2011</strain>
    </source>
</reference>
<evidence type="ECO:0000256" key="5">
    <source>
        <dbReference type="ARBA" id="ARBA00022777"/>
    </source>
</evidence>
<dbReference type="Gene3D" id="1.10.510.10">
    <property type="entry name" value="Transferase(Phosphotransferase) domain 1"/>
    <property type="match status" value="1"/>
</dbReference>
<comment type="caution">
    <text evidence="13">The sequence shown here is derived from an EMBL/GenBank/DDBJ whole genome shotgun (WGS) entry which is preliminary data.</text>
</comment>
<evidence type="ECO:0000256" key="3">
    <source>
        <dbReference type="ARBA" id="ARBA00022679"/>
    </source>
</evidence>
<keyword evidence="14" id="KW-1185">Reference proteome</keyword>
<dbReference type="PROSITE" id="PS00107">
    <property type="entry name" value="PROTEIN_KINASE_ATP"/>
    <property type="match status" value="1"/>
</dbReference>
<dbReference type="Proteomes" id="UP000667802">
    <property type="component" value="Unassembled WGS sequence"/>
</dbReference>
<dbReference type="InterPro" id="IPR000719">
    <property type="entry name" value="Prot_kinase_dom"/>
</dbReference>
<keyword evidence="11" id="KW-0472">Membrane</keyword>